<dbReference type="InterPro" id="IPR002350">
    <property type="entry name" value="Kazal_dom"/>
</dbReference>
<keyword evidence="1" id="KW-0732">Signal</keyword>
<evidence type="ECO:0000313" key="4">
    <source>
        <dbReference type="Proteomes" id="UP000235584"/>
    </source>
</evidence>
<name>A0A2K9NZK6_BACTC</name>
<dbReference type="Gene3D" id="3.30.60.30">
    <property type="match status" value="2"/>
</dbReference>
<dbReference type="InterPro" id="IPR053265">
    <property type="entry name" value="Serpin"/>
</dbReference>
<dbReference type="Pfam" id="PF07648">
    <property type="entry name" value="Kazal_2"/>
    <property type="match status" value="1"/>
</dbReference>
<dbReference type="SUPFAM" id="SSF100895">
    <property type="entry name" value="Kazal-type serine protease inhibitors"/>
    <property type="match status" value="2"/>
</dbReference>
<accession>A0A2K9NZK6</accession>
<feature type="signal peptide" evidence="1">
    <location>
        <begin position="1"/>
        <end position="28"/>
    </location>
</feature>
<dbReference type="PROSITE" id="PS51257">
    <property type="entry name" value="PROKAR_LIPOPROTEIN"/>
    <property type="match status" value="1"/>
</dbReference>
<evidence type="ECO:0000256" key="1">
    <source>
        <dbReference type="SAM" id="SignalP"/>
    </source>
</evidence>
<feature type="chain" id="PRO_5014636281" description="Kazal-like domain-containing protein" evidence="1">
    <location>
        <begin position="29"/>
        <end position="131"/>
    </location>
</feature>
<dbReference type="Proteomes" id="UP000235584">
    <property type="component" value="Chromosome"/>
</dbReference>
<dbReference type="KEGG" id="bsto:C0V70_18785"/>
<protein>
    <recommendedName>
        <fullName evidence="2">Kazal-like domain-containing protein</fullName>
    </recommendedName>
</protein>
<dbReference type="AlphaFoldDB" id="A0A2K9NZK6"/>
<keyword evidence="4" id="KW-1185">Reference proteome</keyword>
<reference evidence="3 4" key="1">
    <citation type="submission" date="2018-01" db="EMBL/GenBank/DDBJ databases">
        <title>Complete genome sequence of Bacteriovorax stolpii DSM12778.</title>
        <authorList>
            <person name="Tang B."/>
            <person name="Chang J."/>
        </authorList>
    </citation>
    <scope>NUCLEOTIDE SEQUENCE [LARGE SCALE GENOMIC DNA]</scope>
    <source>
        <strain evidence="3 4">DSM 12778</strain>
    </source>
</reference>
<dbReference type="PANTHER" id="PTHR21131:SF0">
    <property type="entry name" value="GEO10195P1-RELATED"/>
    <property type="match status" value="1"/>
</dbReference>
<dbReference type="PROSITE" id="PS51465">
    <property type="entry name" value="KAZAL_2"/>
    <property type="match status" value="2"/>
</dbReference>
<dbReference type="CDD" id="cd00104">
    <property type="entry name" value="KAZAL_FS"/>
    <property type="match status" value="1"/>
</dbReference>
<dbReference type="PROSITE" id="PS00282">
    <property type="entry name" value="KAZAL_1"/>
    <property type="match status" value="1"/>
</dbReference>
<dbReference type="EMBL" id="CP025704">
    <property type="protein sequence ID" value="AUO00115.1"/>
    <property type="molecule type" value="Genomic_DNA"/>
</dbReference>
<feature type="domain" description="Kazal-like" evidence="2">
    <location>
        <begin position="93"/>
        <end position="131"/>
    </location>
</feature>
<gene>
    <name evidence="3" type="ORF">C0V70_18785</name>
</gene>
<dbReference type="SMART" id="SM00280">
    <property type="entry name" value="KAZAL"/>
    <property type="match status" value="2"/>
</dbReference>
<sequence>MGLSDKPSMKRFVTFLRLFSLTTLLVLASCGSDKMQGASTGSNSLTGGQCACNSSYSPVCGYNNVTYDNLCQAKCYYGDEANKFAQGSCNCSDSGPVCGDDNKTYINECEAQAAIRNGFMKRIVKFSDCNR</sequence>
<dbReference type="InterPro" id="IPR036058">
    <property type="entry name" value="Kazal_dom_sf"/>
</dbReference>
<feature type="domain" description="Kazal-like" evidence="2">
    <location>
        <begin position="44"/>
        <end position="90"/>
    </location>
</feature>
<evidence type="ECO:0000259" key="2">
    <source>
        <dbReference type="PROSITE" id="PS51465"/>
    </source>
</evidence>
<evidence type="ECO:0000313" key="3">
    <source>
        <dbReference type="EMBL" id="AUO00115.1"/>
    </source>
</evidence>
<organism evidence="3 4">
    <name type="scientific">Bacteriovorax stolpii</name>
    <name type="common">Bdellovibrio stolpii</name>
    <dbReference type="NCBI Taxonomy" id="960"/>
    <lineage>
        <taxon>Bacteria</taxon>
        <taxon>Pseudomonadati</taxon>
        <taxon>Bdellovibrionota</taxon>
        <taxon>Bacteriovoracia</taxon>
        <taxon>Bacteriovoracales</taxon>
        <taxon>Bacteriovoracaceae</taxon>
        <taxon>Bacteriovorax</taxon>
    </lineage>
</organism>
<dbReference type="PANTHER" id="PTHR21131">
    <property type="entry name" value="SERINE-TYPE ENDOPEPTIDASE INHIBITOR"/>
    <property type="match status" value="1"/>
</dbReference>
<proteinExistence type="predicted"/>